<dbReference type="AlphaFoldDB" id="A0A9P4QBX1"/>
<keyword evidence="3" id="KW-1185">Reference proteome</keyword>
<sequence>MLPVYDGCCLRTSRWQRDSSDCVVLTEASWRRALLRGVCYVTVEEVVSRKMGSCPRPLESLRRAMTNGRRFRWMMVVRRCRYPPSTSVDSRLCQYPECCVCYQCIRSGNAGSVGAVGSRRWVNGKEWNAEWCNSSSGLMTGRKIGGRKGEPRAGTDKAEKSGDGRE</sequence>
<evidence type="ECO:0000313" key="2">
    <source>
        <dbReference type="EMBL" id="KAF2722051.1"/>
    </source>
</evidence>
<feature type="region of interest" description="Disordered" evidence="1">
    <location>
        <begin position="141"/>
        <end position="166"/>
    </location>
</feature>
<reference evidence="2" key="1">
    <citation type="journal article" date="2020" name="Stud. Mycol.">
        <title>101 Dothideomycetes genomes: a test case for predicting lifestyles and emergence of pathogens.</title>
        <authorList>
            <person name="Haridas S."/>
            <person name="Albert R."/>
            <person name="Binder M."/>
            <person name="Bloem J."/>
            <person name="Labutti K."/>
            <person name="Salamov A."/>
            <person name="Andreopoulos B."/>
            <person name="Baker S."/>
            <person name="Barry K."/>
            <person name="Bills G."/>
            <person name="Bluhm B."/>
            <person name="Cannon C."/>
            <person name="Castanera R."/>
            <person name="Culley D."/>
            <person name="Daum C."/>
            <person name="Ezra D."/>
            <person name="Gonzalez J."/>
            <person name="Henrissat B."/>
            <person name="Kuo A."/>
            <person name="Liang C."/>
            <person name="Lipzen A."/>
            <person name="Lutzoni F."/>
            <person name="Magnuson J."/>
            <person name="Mondo S."/>
            <person name="Nolan M."/>
            <person name="Ohm R."/>
            <person name="Pangilinan J."/>
            <person name="Park H.-J."/>
            <person name="Ramirez L."/>
            <person name="Alfaro M."/>
            <person name="Sun H."/>
            <person name="Tritt A."/>
            <person name="Yoshinaga Y."/>
            <person name="Zwiers L.-H."/>
            <person name="Turgeon B."/>
            <person name="Goodwin S."/>
            <person name="Spatafora J."/>
            <person name="Crous P."/>
            <person name="Grigoriev I."/>
        </authorList>
    </citation>
    <scope>NUCLEOTIDE SEQUENCE</scope>
    <source>
        <strain evidence="2">CBS 116435</strain>
    </source>
</reference>
<organism evidence="2 3">
    <name type="scientific">Polychaeton citri CBS 116435</name>
    <dbReference type="NCBI Taxonomy" id="1314669"/>
    <lineage>
        <taxon>Eukaryota</taxon>
        <taxon>Fungi</taxon>
        <taxon>Dikarya</taxon>
        <taxon>Ascomycota</taxon>
        <taxon>Pezizomycotina</taxon>
        <taxon>Dothideomycetes</taxon>
        <taxon>Dothideomycetidae</taxon>
        <taxon>Capnodiales</taxon>
        <taxon>Capnodiaceae</taxon>
        <taxon>Polychaeton</taxon>
    </lineage>
</organism>
<proteinExistence type="predicted"/>
<dbReference type="EMBL" id="MU003785">
    <property type="protein sequence ID" value="KAF2722051.1"/>
    <property type="molecule type" value="Genomic_DNA"/>
</dbReference>
<feature type="compositionally biased region" description="Basic and acidic residues" evidence="1">
    <location>
        <begin position="147"/>
        <end position="166"/>
    </location>
</feature>
<comment type="caution">
    <text evidence="2">The sequence shown here is derived from an EMBL/GenBank/DDBJ whole genome shotgun (WGS) entry which is preliminary data.</text>
</comment>
<dbReference type="Proteomes" id="UP000799441">
    <property type="component" value="Unassembled WGS sequence"/>
</dbReference>
<accession>A0A9P4QBX1</accession>
<evidence type="ECO:0000313" key="3">
    <source>
        <dbReference type="Proteomes" id="UP000799441"/>
    </source>
</evidence>
<name>A0A9P4QBX1_9PEZI</name>
<evidence type="ECO:0000256" key="1">
    <source>
        <dbReference type="SAM" id="MobiDB-lite"/>
    </source>
</evidence>
<protein>
    <submittedName>
        <fullName evidence="2">Uncharacterized protein</fullName>
    </submittedName>
</protein>
<gene>
    <name evidence="2" type="ORF">K431DRAFT_59250</name>
</gene>